<accession>A0AAV7PWJ4</accession>
<sequence length="68" mass="7761">MPSLVSLRWRTRGPRYVPPVCPRRQFVVSAMRGVRYITGTVTSSDTLALRRCTGYILTGRTHTKYTDT</sequence>
<comment type="caution">
    <text evidence="1">The sequence shown here is derived from an EMBL/GenBank/DDBJ whole genome shotgun (WGS) entry which is preliminary data.</text>
</comment>
<protein>
    <submittedName>
        <fullName evidence="1">Uncharacterized protein</fullName>
    </submittedName>
</protein>
<organism evidence="1 2">
    <name type="scientific">Pleurodeles waltl</name>
    <name type="common">Iberian ribbed newt</name>
    <dbReference type="NCBI Taxonomy" id="8319"/>
    <lineage>
        <taxon>Eukaryota</taxon>
        <taxon>Metazoa</taxon>
        <taxon>Chordata</taxon>
        <taxon>Craniata</taxon>
        <taxon>Vertebrata</taxon>
        <taxon>Euteleostomi</taxon>
        <taxon>Amphibia</taxon>
        <taxon>Batrachia</taxon>
        <taxon>Caudata</taxon>
        <taxon>Salamandroidea</taxon>
        <taxon>Salamandridae</taxon>
        <taxon>Pleurodelinae</taxon>
        <taxon>Pleurodeles</taxon>
    </lineage>
</organism>
<proteinExistence type="predicted"/>
<dbReference type="Proteomes" id="UP001066276">
    <property type="component" value="Chromosome 7"/>
</dbReference>
<dbReference type="AlphaFoldDB" id="A0AAV7PWJ4"/>
<evidence type="ECO:0000313" key="2">
    <source>
        <dbReference type="Proteomes" id="UP001066276"/>
    </source>
</evidence>
<gene>
    <name evidence="1" type="ORF">NDU88_009180</name>
</gene>
<name>A0AAV7PWJ4_PLEWA</name>
<evidence type="ECO:0000313" key="1">
    <source>
        <dbReference type="EMBL" id="KAJ1130833.1"/>
    </source>
</evidence>
<dbReference type="EMBL" id="JANPWB010000011">
    <property type="protein sequence ID" value="KAJ1130833.1"/>
    <property type="molecule type" value="Genomic_DNA"/>
</dbReference>
<reference evidence="1" key="1">
    <citation type="journal article" date="2022" name="bioRxiv">
        <title>Sequencing and chromosome-scale assembly of the giantPleurodeles waltlgenome.</title>
        <authorList>
            <person name="Brown T."/>
            <person name="Elewa A."/>
            <person name="Iarovenko S."/>
            <person name="Subramanian E."/>
            <person name="Araus A.J."/>
            <person name="Petzold A."/>
            <person name="Susuki M."/>
            <person name="Suzuki K.-i.T."/>
            <person name="Hayashi T."/>
            <person name="Toyoda A."/>
            <person name="Oliveira C."/>
            <person name="Osipova E."/>
            <person name="Leigh N.D."/>
            <person name="Simon A."/>
            <person name="Yun M.H."/>
        </authorList>
    </citation>
    <scope>NUCLEOTIDE SEQUENCE</scope>
    <source>
        <strain evidence="1">20211129_DDA</strain>
        <tissue evidence="1">Liver</tissue>
    </source>
</reference>
<keyword evidence="2" id="KW-1185">Reference proteome</keyword>